<dbReference type="InterPro" id="IPR011006">
    <property type="entry name" value="CheY-like_superfamily"/>
</dbReference>
<dbReference type="PANTHER" id="PTHR44520">
    <property type="entry name" value="RESPONSE REGULATOR RCP1-RELATED"/>
    <property type="match status" value="1"/>
</dbReference>
<reference evidence="2" key="1">
    <citation type="submission" date="2018-06" db="EMBL/GenBank/DDBJ databases">
        <authorList>
            <person name="Zhirakovskaya E."/>
        </authorList>
    </citation>
    <scope>NUCLEOTIDE SEQUENCE</scope>
</reference>
<dbReference type="Pfam" id="PF00072">
    <property type="entry name" value="Response_reg"/>
    <property type="match status" value="1"/>
</dbReference>
<sequence>MVYPANGKPSVILLVEDNPADQEIMKMAFNDDDEFSAKVLAITIENGVEAMEYLNRKGEYSDSGSSPRPDLILLDINIPLMDGKAVLKEIKSKSELKNIPVVMFTSSENEKDIVESYALGANAYLTKPDEIDDFVWMIQSTGFYWLFMAKLSSNREFG</sequence>
<dbReference type="AlphaFoldDB" id="A0A3B1BY28"/>
<dbReference type="SUPFAM" id="SSF52172">
    <property type="entry name" value="CheY-like"/>
    <property type="match status" value="1"/>
</dbReference>
<dbReference type="InterPro" id="IPR001789">
    <property type="entry name" value="Sig_transdc_resp-reg_receiver"/>
</dbReference>
<dbReference type="Gene3D" id="3.40.50.2300">
    <property type="match status" value="1"/>
</dbReference>
<dbReference type="CDD" id="cd17557">
    <property type="entry name" value="REC_Rcp-like"/>
    <property type="match status" value="1"/>
</dbReference>
<protein>
    <recommendedName>
        <fullName evidence="1">Response regulatory domain-containing protein</fullName>
    </recommendedName>
</protein>
<accession>A0A3B1BY28</accession>
<dbReference type="PROSITE" id="PS50110">
    <property type="entry name" value="RESPONSE_REGULATORY"/>
    <property type="match status" value="1"/>
</dbReference>
<dbReference type="GO" id="GO:0000160">
    <property type="term" value="P:phosphorelay signal transduction system"/>
    <property type="evidence" value="ECO:0007669"/>
    <property type="project" value="InterPro"/>
</dbReference>
<name>A0A3B1BY28_9ZZZZ</name>
<dbReference type="EMBL" id="UOGB01000024">
    <property type="protein sequence ID" value="VAX15590.1"/>
    <property type="molecule type" value="Genomic_DNA"/>
</dbReference>
<gene>
    <name evidence="2" type="ORF">MNBD_NITROSPINAE03-688</name>
</gene>
<proteinExistence type="predicted"/>
<evidence type="ECO:0000313" key="2">
    <source>
        <dbReference type="EMBL" id="VAX15590.1"/>
    </source>
</evidence>
<feature type="domain" description="Response regulatory" evidence="1">
    <location>
        <begin position="11"/>
        <end position="142"/>
    </location>
</feature>
<evidence type="ECO:0000259" key="1">
    <source>
        <dbReference type="PROSITE" id="PS50110"/>
    </source>
</evidence>
<dbReference type="SMART" id="SM00448">
    <property type="entry name" value="REC"/>
    <property type="match status" value="1"/>
</dbReference>
<organism evidence="2">
    <name type="scientific">hydrothermal vent metagenome</name>
    <dbReference type="NCBI Taxonomy" id="652676"/>
    <lineage>
        <taxon>unclassified sequences</taxon>
        <taxon>metagenomes</taxon>
        <taxon>ecological metagenomes</taxon>
    </lineage>
</organism>
<dbReference type="InterPro" id="IPR052893">
    <property type="entry name" value="TCS_response_regulator"/>
</dbReference>